<dbReference type="Pfam" id="PF00078">
    <property type="entry name" value="RVT_1"/>
    <property type="match status" value="1"/>
</dbReference>
<gene>
    <name evidence="1" type="ORF">PACLA_8A021946</name>
</gene>
<dbReference type="InterPro" id="IPR000477">
    <property type="entry name" value="RT_dom"/>
</dbReference>
<dbReference type="Proteomes" id="UP001152795">
    <property type="component" value="Unassembled WGS sequence"/>
</dbReference>
<evidence type="ECO:0000313" key="1">
    <source>
        <dbReference type="EMBL" id="CAB4044382.1"/>
    </source>
</evidence>
<dbReference type="OrthoDB" id="426210at2759"/>
<name>A0A6S7LTT5_PARCT</name>
<proteinExistence type="predicted"/>
<dbReference type="EMBL" id="CACRXK020034763">
    <property type="protein sequence ID" value="CAB4044382.1"/>
    <property type="molecule type" value="Genomic_DNA"/>
</dbReference>
<dbReference type="InterPro" id="IPR043502">
    <property type="entry name" value="DNA/RNA_pol_sf"/>
</dbReference>
<keyword evidence="2" id="KW-1185">Reference proteome</keyword>
<protein>
    <submittedName>
        <fullName evidence="1">Uncharacterized protein</fullName>
    </submittedName>
</protein>
<organism evidence="1 2">
    <name type="scientific">Paramuricea clavata</name>
    <name type="common">Red gorgonian</name>
    <name type="synonym">Violescent sea-whip</name>
    <dbReference type="NCBI Taxonomy" id="317549"/>
    <lineage>
        <taxon>Eukaryota</taxon>
        <taxon>Metazoa</taxon>
        <taxon>Cnidaria</taxon>
        <taxon>Anthozoa</taxon>
        <taxon>Octocorallia</taxon>
        <taxon>Malacalcyonacea</taxon>
        <taxon>Plexauridae</taxon>
        <taxon>Paramuricea</taxon>
    </lineage>
</organism>
<accession>A0A6S7LTT5</accession>
<feature type="non-terminal residue" evidence="1">
    <location>
        <position position="1"/>
    </location>
</feature>
<dbReference type="PROSITE" id="PS50878">
    <property type="entry name" value="RT_POL"/>
    <property type="match status" value="1"/>
</dbReference>
<dbReference type="PANTHER" id="PTHR33332">
    <property type="entry name" value="REVERSE TRANSCRIPTASE DOMAIN-CONTAINING PROTEIN"/>
    <property type="match status" value="1"/>
</dbReference>
<sequence>FGFLKSKSTTSQLLQVLHDIGNKLDNKCQVNTLYLDFAKAFDKVNHELLLLKLKRLGISGNLLSWLRDYLSGRYQRVKVLGEISNPLPVLSGVPQGSIL</sequence>
<dbReference type="SUPFAM" id="SSF56672">
    <property type="entry name" value="DNA/RNA polymerases"/>
    <property type="match status" value="1"/>
</dbReference>
<reference evidence="1" key="1">
    <citation type="submission" date="2020-04" db="EMBL/GenBank/DDBJ databases">
        <authorList>
            <person name="Alioto T."/>
            <person name="Alioto T."/>
            <person name="Gomez Garrido J."/>
        </authorList>
    </citation>
    <scope>NUCLEOTIDE SEQUENCE</scope>
    <source>
        <strain evidence="1">A484AB</strain>
    </source>
</reference>
<comment type="caution">
    <text evidence="1">The sequence shown here is derived from an EMBL/GenBank/DDBJ whole genome shotgun (WGS) entry which is preliminary data.</text>
</comment>
<evidence type="ECO:0000313" key="2">
    <source>
        <dbReference type="Proteomes" id="UP001152795"/>
    </source>
</evidence>
<dbReference type="AlphaFoldDB" id="A0A6S7LTT5"/>